<dbReference type="InterPro" id="IPR020846">
    <property type="entry name" value="MFS_dom"/>
</dbReference>
<keyword evidence="10" id="KW-1185">Reference proteome</keyword>
<keyword evidence="3" id="KW-1003">Cell membrane</keyword>
<feature type="transmembrane region" description="Helical" evidence="7">
    <location>
        <begin position="98"/>
        <end position="118"/>
    </location>
</feature>
<feature type="transmembrane region" description="Helical" evidence="7">
    <location>
        <begin position="161"/>
        <end position="182"/>
    </location>
</feature>
<dbReference type="PANTHER" id="PTHR23513">
    <property type="entry name" value="INTEGRAL MEMBRANE EFFLUX PROTEIN-RELATED"/>
    <property type="match status" value="1"/>
</dbReference>
<evidence type="ECO:0000256" key="3">
    <source>
        <dbReference type="ARBA" id="ARBA00022475"/>
    </source>
</evidence>
<evidence type="ECO:0000256" key="7">
    <source>
        <dbReference type="SAM" id="Phobius"/>
    </source>
</evidence>
<evidence type="ECO:0000256" key="4">
    <source>
        <dbReference type="ARBA" id="ARBA00022692"/>
    </source>
</evidence>
<organism evidence="9 10">
    <name type="scientific">Nocardioides deserti</name>
    <dbReference type="NCBI Taxonomy" id="1588644"/>
    <lineage>
        <taxon>Bacteria</taxon>
        <taxon>Bacillati</taxon>
        <taxon>Actinomycetota</taxon>
        <taxon>Actinomycetes</taxon>
        <taxon>Propionibacteriales</taxon>
        <taxon>Nocardioidaceae</taxon>
        <taxon>Nocardioides</taxon>
    </lineage>
</organism>
<dbReference type="Proteomes" id="UP000604001">
    <property type="component" value="Unassembled WGS sequence"/>
</dbReference>
<evidence type="ECO:0000256" key="2">
    <source>
        <dbReference type="ARBA" id="ARBA00022448"/>
    </source>
</evidence>
<dbReference type="InterPro" id="IPR010290">
    <property type="entry name" value="TM_effector"/>
</dbReference>
<comment type="subcellular location">
    <subcellularLocation>
        <location evidence="1">Cell inner membrane</location>
        <topology evidence="1">Multi-pass membrane protein</topology>
    </subcellularLocation>
</comment>
<reference evidence="9 10" key="1">
    <citation type="submission" date="2020-08" db="EMBL/GenBank/DDBJ databases">
        <title>novel species in genus Nocardioides.</title>
        <authorList>
            <person name="Zhang G."/>
        </authorList>
    </citation>
    <scope>NUCLEOTIDE SEQUENCE [LARGE SCALE GENOMIC DNA]</scope>
    <source>
        <strain evidence="9 10">SC8A-24</strain>
    </source>
</reference>
<evidence type="ECO:0000313" key="9">
    <source>
        <dbReference type="EMBL" id="MBC2962529.1"/>
    </source>
</evidence>
<name>A0ABR6UEY8_9ACTN</name>
<dbReference type="Pfam" id="PF05977">
    <property type="entry name" value="MFS_3"/>
    <property type="match status" value="1"/>
</dbReference>
<feature type="transmembrane region" description="Helical" evidence="7">
    <location>
        <begin position="124"/>
        <end position="140"/>
    </location>
</feature>
<dbReference type="InterPro" id="IPR036259">
    <property type="entry name" value="MFS_trans_sf"/>
</dbReference>
<feature type="transmembrane region" description="Helical" evidence="7">
    <location>
        <begin position="35"/>
        <end position="54"/>
    </location>
</feature>
<dbReference type="Gene3D" id="1.20.1250.20">
    <property type="entry name" value="MFS general substrate transporter like domains"/>
    <property type="match status" value="1"/>
</dbReference>
<feature type="transmembrane region" description="Helical" evidence="7">
    <location>
        <begin position="276"/>
        <end position="294"/>
    </location>
</feature>
<protein>
    <submittedName>
        <fullName evidence="9">MFS transporter</fullName>
    </submittedName>
</protein>
<comment type="caution">
    <text evidence="9">The sequence shown here is derived from an EMBL/GenBank/DDBJ whole genome shotgun (WGS) entry which is preliminary data.</text>
</comment>
<evidence type="ECO:0000313" key="10">
    <source>
        <dbReference type="Proteomes" id="UP000604001"/>
    </source>
</evidence>
<feature type="transmembrane region" description="Helical" evidence="7">
    <location>
        <begin position="241"/>
        <end position="264"/>
    </location>
</feature>
<keyword evidence="2" id="KW-0813">Transport</keyword>
<feature type="transmembrane region" description="Helical" evidence="7">
    <location>
        <begin position="188"/>
        <end position="208"/>
    </location>
</feature>
<keyword evidence="5 7" id="KW-1133">Transmembrane helix</keyword>
<dbReference type="CDD" id="cd06173">
    <property type="entry name" value="MFS_MefA_like"/>
    <property type="match status" value="1"/>
</dbReference>
<feature type="transmembrane region" description="Helical" evidence="7">
    <location>
        <begin position="306"/>
        <end position="332"/>
    </location>
</feature>
<evidence type="ECO:0000259" key="8">
    <source>
        <dbReference type="PROSITE" id="PS50850"/>
    </source>
</evidence>
<feature type="transmembrane region" description="Helical" evidence="7">
    <location>
        <begin position="393"/>
        <end position="412"/>
    </location>
</feature>
<evidence type="ECO:0000256" key="1">
    <source>
        <dbReference type="ARBA" id="ARBA00004429"/>
    </source>
</evidence>
<dbReference type="EMBL" id="JACMYC010000026">
    <property type="protein sequence ID" value="MBC2962529.1"/>
    <property type="molecule type" value="Genomic_DNA"/>
</dbReference>
<keyword evidence="4 7" id="KW-0812">Transmembrane</keyword>
<dbReference type="RefSeq" id="WP_186347702.1">
    <property type="nucleotide sequence ID" value="NZ_BMMR01000002.1"/>
</dbReference>
<dbReference type="SUPFAM" id="SSF103473">
    <property type="entry name" value="MFS general substrate transporter"/>
    <property type="match status" value="1"/>
</dbReference>
<feature type="domain" description="Major facilitator superfamily (MFS) profile" evidence="8">
    <location>
        <begin position="235"/>
        <end position="439"/>
    </location>
</feature>
<keyword evidence="6 7" id="KW-0472">Membrane</keyword>
<sequence>MTSTTGTTRADRLRAALRGLRMDTAPLRDSRDFRLLFWAGTVFYLGGMITYVAVPYQVYSLTGSNFAVGAVGLVELVPLVVFGLYGGALADHVDRRKLLIATGVAQAFFTAVLAVNAFRDDPDVWVVFVVAVFLVSCSALQRPSREALLPRTVRHDQLMAANALGSFGIQIGVLLGPAIGGVLIATVGIGWCFALDVVGLAVATMLYVRMRSYAHRAETTPPSLAGIVQGIRYAASRRDLLGTYLVDIAAMLLALPVVLFPALVEEVFENPELLGLLYIAQTLGAMLATATSGWTNRVHHHGRAIVVAAAAYGACVAVAGAMPSFWLVLLFLGLSGSADMISGIFRATVWSQTIPESMRGRLAGIEMLSYSLGPLGGQVRAGVTADLWSVRGAITSGGVACVAGVALTAAFLRDFWSYDDRTDPYAVAERSVRAAAGEA</sequence>
<dbReference type="PROSITE" id="PS50850">
    <property type="entry name" value="MFS"/>
    <property type="match status" value="1"/>
</dbReference>
<feature type="transmembrane region" description="Helical" evidence="7">
    <location>
        <begin position="66"/>
        <end position="86"/>
    </location>
</feature>
<gene>
    <name evidence="9" type="ORF">H7344_19755</name>
</gene>
<accession>A0ABR6UEY8</accession>
<proteinExistence type="predicted"/>
<evidence type="ECO:0000256" key="5">
    <source>
        <dbReference type="ARBA" id="ARBA00022989"/>
    </source>
</evidence>
<dbReference type="PANTHER" id="PTHR23513:SF9">
    <property type="entry name" value="ENTEROBACTIN EXPORTER ENTS"/>
    <property type="match status" value="1"/>
</dbReference>
<evidence type="ECO:0000256" key="6">
    <source>
        <dbReference type="ARBA" id="ARBA00023136"/>
    </source>
</evidence>